<dbReference type="InterPro" id="IPR058240">
    <property type="entry name" value="rSAM_sf"/>
</dbReference>
<gene>
    <name evidence="8" type="ORF">MBRA_07160</name>
</gene>
<dbReference type="PROSITE" id="PS51332">
    <property type="entry name" value="B12_BINDING"/>
    <property type="match status" value="1"/>
</dbReference>
<accession>A0ABM7KHP3</accession>
<keyword evidence="2" id="KW-0949">S-adenosyl-L-methionine</keyword>
<dbReference type="SFLD" id="SFLDG01082">
    <property type="entry name" value="B12-binding_domain_containing"/>
    <property type="match status" value="1"/>
</dbReference>
<dbReference type="Pfam" id="PF02310">
    <property type="entry name" value="B12-binding"/>
    <property type="match status" value="1"/>
</dbReference>
<dbReference type="InterPro" id="IPR025274">
    <property type="entry name" value="DUF4070"/>
</dbReference>
<evidence type="ECO:0000259" key="7">
    <source>
        <dbReference type="PROSITE" id="PS51918"/>
    </source>
</evidence>
<evidence type="ECO:0000259" key="6">
    <source>
        <dbReference type="PROSITE" id="PS51332"/>
    </source>
</evidence>
<proteinExistence type="predicted"/>
<feature type="domain" description="B12-binding" evidence="6">
    <location>
        <begin position="1"/>
        <end position="147"/>
    </location>
</feature>
<dbReference type="SFLD" id="SFLDF00303">
    <property type="entry name" value="hopanoid_C2-methyltransferase"/>
    <property type="match status" value="1"/>
</dbReference>
<evidence type="ECO:0000313" key="8">
    <source>
        <dbReference type="EMBL" id="BBZ10521.1"/>
    </source>
</evidence>
<evidence type="ECO:0000256" key="3">
    <source>
        <dbReference type="ARBA" id="ARBA00022723"/>
    </source>
</evidence>
<dbReference type="CDD" id="cd01335">
    <property type="entry name" value="Radical_SAM"/>
    <property type="match status" value="1"/>
</dbReference>
<name>A0ABM7KHP3_9MYCO</name>
<dbReference type="InterPro" id="IPR007197">
    <property type="entry name" value="rSAM"/>
</dbReference>
<dbReference type="Proteomes" id="UP000467379">
    <property type="component" value="Chromosome"/>
</dbReference>
<dbReference type="SUPFAM" id="SSF102114">
    <property type="entry name" value="Radical SAM enzymes"/>
    <property type="match status" value="1"/>
</dbReference>
<dbReference type="Gene3D" id="3.40.50.280">
    <property type="entry name" value="Cobalamin-binding domain"/>
    <property type="match status" value="1"/>
</dbReference>
<keyword evidence="3" id="KW-0479">Metal-binding</keyword>
<evidence type="ECO:0000256" key="1">
    <source>
        <dbReference type="ARBA" id="ARBA00001966"/>
    </source>
</evidence>
<dbReference type="InterPro" id="IPR034530">
    <property type="entry name" value="HpnP-like"/>
</dbReference>
<keyword evidence="5" id="KW-0411">Iron-sulfur</keyword>
<keyword evidence="4" id="KW-0408">Iron</keyword>
<dbReference type="SFLD" id="SFLDS00029">
    <property type="entry name" value="Radical_SAM"/>
    <property type="match status" value="1"/>
</dbReference>
<dbReference type="PANTHER" id="PTHR43409:SF3">
    <property type="entry name" value="HYPOTHETICAL METHYLTRANSFERASE"/>
    <property type="match status" value="1"/>
</dbReference>
<organism evidence="8 9">
    <name type="scientific">Mycobacterium branderi</name>
    <dbReference type="NCBI Taxonomy" id="43348"/>
    <lineage>
        <taxon>Bacteria</taxon>
        <taxon>Bacillati</taxon>
        <taxon>Actinomycetota</taxon>
        <taxon>Actinomycetes</taxon>
        <taxon>Mycobacteriales</taxon>
        <taxon>Mycobacteriaceae</taxon>
        <taxon>Mycobacterium</taxon>
    </lineage>
</organism>
<dbReference type="Pfam" id="PF04055">
    <property type="entry name" value="Radical_SAM"/>
    <property type="match status" value="1"/>
</dbReference>
<evidence type="ECO:0000313" key="9">
    <source>
        <dbReference type="Proteomes" id="UP000467379"/>
    </source>
</evidence>
<dbReference type="PROSITE" id="PS51918">
    <property type="entry name" value="RADICAL_SAM"/>
    <property type="match status" value="1"/>
</dbReference>
<dbReference type="InterPro" id="IPR034466">
    <property type="entry name" value="Methyltransferase_Class_B"/>
</dbReference>
<feature type="domain" description="Radical SAM core" evidence="7">
    <location>
        <begin position="170"/>
        <end position="407"/>
    </location>
</feature>
<protein>
    <submittedName>
        <fullName evidence="8">B12-binding domain-containing radical SAM protein</fullName>
    </submittedName>
</protein>
<reference evidence="8 9" key="1">
    <citation type="journal article" date="2019" name="Emerg. Microbes Infect.">
        <title>Comprehensive subspecies identification of 175 nontuberculous mycobacteria species based on 7547 genomic profiles.</title>
        <authorList>
            <person name="Matsumoto Y."/>
            <person name="Kinjo T."/>
            <person name="Motooka D."/>
            <person name="Nabeya D."/>
            <person name="Jung N."/>
            <person name="Uechi K."/>
            <person name="Horii T."/>
            <person name="Iida T."/>
            <person name="Fujita J."/>
            <person name="Nakamura S."/>
        </authorList>
    </citation>
    <scope>NUCLEOTIDE SEQUENCE [LARGE SCALE GENOMIC DNA]</scope>
    <source>
        <strain evidence="8 9">JCM 12687</strain>
    </source>
</reference>
<sequence>MRDDGAIMADIVLVNPRFEVSYWGLEYALPLLGKKCNLPTACLPLLAAVTSAGHSVTIVDENVEPLDYDRLARADIVGLTGMIVQRHRMREILRELKARGVFTVVGGPWVSVQEDYFDGLPDVIFVGEAETTWPQFLDEWSHGRHRQRYEQREPTDMTRVPVPRYDLLKIKDYLFGSIQFSRGCPFQCEFCDIILIFGRRPRLKTSAQVIAELEAMRKQHMHIAFVVDDNLIGNKVAVKRLLRDLAAWQAAEGYPFMFFTEASLNLAEDDELMQLMDAANIVTVFIGIESPNEESLRETKKYQNVRKGGTIVDRVRTVQDSGIEVWCGMIVGFDHDDTRIFKAQRELVRQTDIMHAMVGMLAAIPKTPLHTRLKNEGRLDLDDEQTYGTNVIPLGMTRDELRDGYIELMRDLYDPDFYFERLENLYLERRFDWARTRNAYWRRHPWKKFTSQSIDALRAAGLLLRLMRTIPDPRLRRIYRRRMTTMLRRRPDPNLLFICVIKCAMHYHHYTMSRQMAEQRRLVNTF</sequence>
<comment type="cofactor">
    <cofactor evidence="1">
        <name>[4Fe-4S] cluster</name>
        <dbReference type="ChEBI" id="CHEBI:49883"/>
    </cofactor>
</comment>
<dbReference type="SFLD" id="SFLDG01123">
    <property type="entry name" value="methyltransferase_(Class_B)"/>
    <property type="match status" value="1"/>
</dbReference>
<dbReference type="InterPro" id="IPR051198">
    <property type="entry name" value="BchE-like"/>
</dbReference>
<dbReference type="PANTHER" id="PTHR43409">
    <property type="entry name" value="ANAEROBIC MAGNESIUM-PROTOPORPHYRIN IX MONOMETHYL ESTER CYCLASE-RELATED"/>
    <property type="match status" value="1"/>
</dbReference>
<dbReference type="Gene3D" id="3.80.30.20">
    <property type="entry name" value="tm_1862 like domain"/>
    <property type="match status" value="1"/>
</dbReference>
<dbReference type="InterPro" id="IPR006158">
    <property type="entry name" value="Cobalamin-bd"/>
</dbReference>
<dbReference type="InterPro" id="IPR023404">
    <property type="entry name" value="rSAM_horseshoe"/>
</dbReference>
<keyword evidence="9" id="KW-1185">Reference proteome</keyword>
<evidence type="ECO:0000256" key="2">
    <source>
        <dbReference type="ARBA" id="ARBA00022691"/>
    </source>
</evidence>
<dbReference type="InterPro" id="IPR006638">
    <property type="entry name" value="Elp3/MiaA/NifB-like_rSAM"/>
</dbReference>
<dbReference type="EMBL" id="AP022606">
    <property type="protein sequence ID" value="BBZ10521.1"/>
    <property type="molecule type" value="Genomic_DNA"/>
</dbReference>
<evidence type="ECO:0000256" key="5">
    <source>
        <dbReference type="ARBA" id="ARBA00023014"/>
    </source>
</evidence>
<evidence type="ECO:0000256" key="4">
    <source>
        <dbReference type="ARBA" id="ARBA00023004"/>
    </source>
</evidence>
<dbReference type="SMART" id="SM00729">
    <property type="entry name" value="Elp3"/>
    <property type="match status" value="1"/>
</dbReference>
<dbReference type="Pfam" id="PF13282">
    <property type="entry name" value="DUF4070"/>
    <property type="match status" value="1"/>
</dbReference>